<dbReference type="InterPro" id="IPR050109">
    <property type="entry name" value="HTH-type_TetR-like_transc_reg"/>
</dbReference>
<comment type="caution">
    <text evidence="5">The sequence shown here is derived from an EMBL/GenBank/DDBJ whole genome shotgun (WGS) entry which is preliminary data.</text>
</comment>
<dbReference type="PRINTS" id="PR00455">
    <property type="entry name" value="HTHTETR"/>
</dbReference>
<keyword evidence="6" id="KW-1185">Reference proteome</keyword>
<sequence>MPDLVREPRGSMTTDFEQKPSAARAKAAPSATKPKRTRAKKTGKTTAEIILAAAHIVFAKAGYDGASVERISKQAKCNESLLYYHFGSKDGLFAAVLENTYRQLAESNSALEIDLDDPVSALSQVVLNMWDYCQKNPDLFLILNTENLLKGKHLGKLVTPRQFLSPAVTQLRHTIERGVEKGIFRADIDIDELYITAMALACFYLLNRYTLSAFFGKNLMDVDARDRWGQVMVDTILRTAQVA</sequence>
<gene>
    <name evidence="5" type="ORF">GNZ12_39405</name>
</gene>
<organism evidence="5 6">
    <name type="scientific">Paraburkholderia solitsugae</name>
    <dbReference type="NCBI Taxonomy" id="2675748"/>
    <lineage>
        <taxon>Bacteria</taxon>
        <taxon>Pseudomonadati</taxon>
        <taxon>Pseudomonadota</taxon>
        <taxon>Betaproteobacteria</taxon>
        <taxon>Burkholderiales</taxon>
        <taxon>Burkholderiaceae</taxon>
        <taxon>Paraburkholderia</taxon>
    </lineage>
</organism>
<dbReference type="InterPro" id="IPR041474">
    <property type="entry name" value="NicS_C"/>
</dbReference>
<dbReference type="Gene3D" id="1.10.10.60">
    <property type="entry name" value="Homeodomain-like"/>
    <property type="match status" value="1"/>
</dbReference>
<dbReference type="Gene3D" id="1.10.357.10">
    <property type="entry name" value="Tetracycline Repressor, domain 2"/>
    <property type="match status" value="1"/>
</dbReference>
<dbReference type="InterPro" id="IPR009057">
    <property type="entry name" value="Homeodomain-like_sf"/>
</dbReference>
<evidence type="ECO:0000313" key="5">
    <source>
        <dbReference type="EMBL" id="NPT47254.1"/>
    </source>
</evidence>
<feature type="DNA-binding region" description="H-T-H motif" evidence="2">
    <location>
        <begin position="67"/>
        <end position="86"/>
    </location>
</feature>
<feature type="domain" description="HTH tetR-type" evidence="4">
    <location>
        <begin position="44"/>
        <end position="104"/>
    </location>
</feature>
<protein>
    <submittedName>
        <fullName evidence="5">TetR family transcriptional regulator</fullName>
    </submittedName>
</protein>
<dbReference type="Pfam" id="PF17938">
    <property type="entry name" value="TetR_C_29"/>
    <property type="match status" value="1"/>
</dbReference>
<proteinExistence type="predicted"/>
<feature type="region of interest" description="Disordered" evidence="3">
    <location>
        <begin position="1"/>
        <end position="41"/>
    </location>
</feature>
<dbReference type="SUPFAM" id="SSF46689">
    <property type="entry name" value="Homeodomain-like"/>
    <property type="match status" value="1"/>
</dbReference>
<dbReference type="EMBL" id="WOEY01000159">
    <property type="protein sequence ID" value="NPT47254.1"/>
    <property type="molecule type" value="Genomic_DNA"/>
</dbReference>
<dbReference type="PROSITE" id="PS50977">
    <property type="entry name" value="HTH_TETR_2"/>
    <property type="match status" value="1"/>
</dbReference>
<name>A0ABX2C2Q8_9BURK</name>
<evidence type="ECO:0000256" key="1">
    <source>
        <dbReference type="ARBA" id="ARBA00023125"/>
    </source>
</evidence>
<reference evidence="5 6" key="1">
    <citation type="submission" date="2019-11" db="EMBL/GenBank/DDBJ databases">
        <title>Metabolism of dissolved organic matter in forest soils.</title>
        <authorList>
            <person name="Cyle K.T."/>
            <person name="Wilhelm R.C."/>
            <person name="Martinez C.E."/>
        </authorList>
    </citation>
    <scope>NUCLEOTIDE SEQUENCE [LARGE SCALE GENOMIC DNA]</scope>
    <source>
        <strain evidence="5 6">1N</strain>
    </source>
</reference>
<dbReference type="InterPro" id="IPR036271">
    <property type="entry name" value="Tet_transcr_reg_TetR-rel_C_sf"/>
</dbReference>
<evidence type="ECO:0000259" key="4">
    <source>
        <dbReference type="PROSITE" id="PS50977"/>
    </source>
</evidence>
<dbReference type="PANTHER" id="PTHR30328:SF54">
    <property type="entry name" value="HTH-TYPE TRANSCRIPTIONAL REPRESSOR SCO4008"/>
    <property type="match status" value="1"/>
</dbReference>
<evidence type="ECO:0000256" key="3">
    <source>
        <dbReference type="SAM" id="MobiDB-lite"/>
    </source>
</evidence>
<dbReference type="SUPFAM" id="SSF48498">
    <property type="entry name" value="Tetracyclin repressor-like, C-terminal domain"/>
    <property type="match status" value="1"/>
</dbReference>
<evidence type="ECO:0000256" key="2">
    <source>
        <dbReference type="PROSITE-ProRule" id="PRU00335"/>
    </source>
</evidence>
<keyword evidence="1 2" id="KW-0238">DNA-binding</keyword>
<feature type="compositionally biased region" description="Low complexity" evidence="3">
    <location>
        <begin position="19"/>
        <end position="32"/>
    </location>
</feature>
<dbReference type="Pfam" id="PF00440">
    <property type="entry name" value="TetR_N"/>
    <property type="match status" value="1"/>
</dbReference>
<dbReference type="InterPro" id="IPR001647">
    <property type="entry name" value="HTH_TetR"/>
</dbReference>
<dbReference type="Proteomes" id="UP000652198">
    <property type="component" value="Unassembled WGS sequence"/>
</dbReference>
<accession>A0ABX2C2Q8</accession>
<evidence type="ECO:0000313" key="6">
    <source>
        <dbReference type="Proteomes" id="UP000652198"/>
    </source>
</evidence>
<dbReference type="PANTHER" id="PTHR30328">
    <property type="entry name" value="TRANSCRIPTIONAL REPRESSOR"/>
    <property type="match status" value="1"/>
</dbReference>